<dbReference type="InterPro" id="IPR010069">
    <property type="entry name" value="CdiA_FHA1_rpt"/>
</dbReference>
<dbReference type="NCBIfam" id="TIGR01731">
    <property type="entry name" value="fil_hemag_20aa"/>
    <property type="match status" value="4"/>
</dbReference>
<reference evidence="1 2" key="1">
    <citation type="submission" date="2015-09" db="EMBL/GenBank/DDBJ databases">
        <title>Draft genome sequence and assembly of Photorhabdus sp. VMG, a bacterial symbiont associated with Heterorhabditis zealandica.</title>
        <authorList>
            <person name="Naidoo S."/>
            <person name="Featherston J."/>
            <person name="Mothupi B."/>
            <person name="Gray V.M."/>
        </authorList>
    </citation>
    <scope>NUCLEOTIDE SEQUENCE [LARGE SCALE GENOMIC DNA]</scope>
    <source>
        <strain evidence="1 2">VMG</strain>
    </source>
</reference>
<evidence type="ECO:0008006" key="3">
    <source>
        <dbReference type="Google" id="ProtNLM"/>
    </source>
</evidence>
<dbReference type="Pfam" id="PF05594">
    <property type="entry name" value="Fil_haemagg"/>
    <property type="match status" value="2"/>
</dbReference>
<keyword evidence="2" id="KW-1185">Reference proteome</keyword>
<sequence length="126" mass="12986">HGHLEAKTRLTTTSQTLDNTQGVLLAQHIDSQTTGHSFTNTAGQVIAEDTLTLNSGQLDNTAGLLQAGGEMSIDTHGHWLANAATTDKKGGRLLSGGHLTLRTGDINNTGGVIAAEGKTTLTSTAL</sequence>
<comment type="caution">
    <text evidence="1">The sequence shown here is derived from an EMBL/GenBank/DDBJ whole genome shotgun (WGS) entry which is preliminary data.</text>
</comment>
<dbReference type="InterPro" id="IPR008619">
    <property type="entry name" value="Filamentous_hemagglutn_rpt"/>
</dbReference>
<gene>
    <name evidence="1" type="ORF">AM629_21660</name>
</gene>
<evidence type="ECO:0000313" key="2">
    <source>
        <dbReference type="Proteomes" id="UP000037727"/>
    </source>
</evidence>
<feature type="non-terminal residue" evidence="1">
    <location>
        <position position="1"/>
    </location>
</feature>
<dbReference type="Proteomes" id="UP000037727">
    <property type="component" value="Unassembled WGS sequence"/>
</dbReference>
<evidence type="ECO:0000313" key="1">
    <source>
        <dbReference type="EMBL" id="KOY60032.1"/>
    </source>
</evidence>
<name>A0ABR5K5Y7_9GAMM</name>
<accession>A0ABR5K5Y7</accession>
<dbReference type="EMBL" id="LJCS01000249">
    <property type="protein sequence ID" value="KOY60032.1"/>
    <property type="molecule type" value="Genomic_DNA"/>
</dbReference>
<proteinExistence type="predicted"/>
<feature type="non-terminal residue" evidence="1">
    <location>
        <position position="126"/>
    </location>
</feature>
<organism evidence="1 2">
    <name type="scientific">Photorhabdus heterorhabditis</name>
    <dbReference type="NCBI Taxonomy" id="880156"/>
    <lineage>
        <taxon>Bacteria</taxon>
        <taxon>Pseudomonadati</taxon>
        <taxon>Pseudomonadota</taxon>
        <taxon>Gammaproteobacteria</taxon>
        <taxon>Enterobacterales</taxon>
        <taxon>Morganellaceae</taxon>
        <taxon>Photorhabdus</taxon>
    </lineage>
</organism>
<protein>
    <recommendedName>
        <fullName evidence="3">Adhesin</fullName>
    </recommendedName>
</protein>